<feature type="domain" description="ABC transporter" evidence="9">
    <location>
        <begin position="2"/>
        <end position="236"/>
    </location>
</feature>
<comment type="caution">
    <text evidence="10">The sequence shown here is derived from an EMBL/GenBank/DDBJ whole genome shotgun (WGS) entry which is preliminary data.</text>
</comment>
<evidence type="ECO:0000256" key="4">
    <source>
        <dbReference type="ARBA" id="ARBA00022475"/>
    </source>
</evidence>
<accession>A0ABV7KIK8</accession>
<dbReference type="InterPro" id="IPR027417">
    <property type="entry name" value="P-loop_NTPase"/>
</dbReference>
<dbReference type="GO" id="GO:0005524">
    <property type="term" value="F:ATP binding"/>
    <property type="evidence" value="ECO:0007669"/>
    <property type="project" value="UniProtKB-KW"/>
</dbReference>
<dbReference type="InterPro" id="IPR003593">
    <property type="entry name" value="AAA+_ATPase"/>
</dbReference>
<sequence>MINVKDLHKSFGATEILKGITTRVDEQEVVVVIGPSGSGKSTFLRCLNGLETATSGEIEIAGMTLTDPRTNIHQLRQHVGMVFQQFNLFKHLTILENITIGPRKVKKIPAGQADDVARTLLAKVGLVGKEASYPDELSGGQQQRVAIARALAMEPAVMLFDEPTSALDPEMVGEVLQVMKALAVEGMTMVVVTHEMGFAREVGHRVIFMDDGLILEEGPPKELFSNPQHNRTKSFLAKIL</sequence>
<evidence type="ECO:0000256" key="8">
    <source>
        <dbReference type="ARBA" id="ARBA00023136"/>
    </source>
</evidence>
<keyword evidence="3" id="KW-0813">Transport</keyword>
<dbReference type="PANTHER" id="PTHR43166:SF9">
    <property type="entry name" value="GLUTAMATE_ASPARTATE IMPORT ATP-BINDING PROTEIN GLTL"/>
    <property type="match status" value="1"/>
</dbReference>
<evidence type="ECO:0000256" key="1">
    <source>
        <dbReference type="ARBA" id="ARBA00004202"/>
    </source>
</evidence>
<dbReference type="InterPro" id="IPR030679">
    <property type="entry name" value="ABC_ATPase_HisP-typ"/>
</dbReference>
<keyword evidence="6 10" id="KW-0067">ATP-binding</keyword>
<dbReference type="PROSITE" id="PS50893">
    <property type="entry name" value="ABC_TRANSPORTER_2"/>
    <property type="match status" value="1"/>
</dbReference>
<keyword evidence="8" id="KW-0472">Membrane</keyword>
<dbReference type="CDD" id="cd03262">
    <property type="entry name" value="ABC_HisP_GlnQ"/>
    <property type="match status" value="1"/>
</dbReference>
<dbReference type="Proteomes" id="UP001595583">
    <property type="component" value="Unassembled WGS sequence"/>
</dbReference>
<reference evidence="11" key="1">
    <citation type="journal article" date="2019" name="Int. J. Syst. Evol. Microbiol.">
        <title>The Global Catalogue of Microorganisms (GCM) 10K type strain sequencing project: providing services to taxonomists for standard genome sequencing and annotation.</title>
        <authorList>
            <consortium name="The Broad Institute Genomics Platform"/>
            <consortium name="The Broad Institute Genome Sequencing Center for Infectious Disease"/>
            <person name="Wu L."/>
            <person name="Ma J."/>
        </authorList>
    </citation>
    <scope>NUCLEOTIDE SEQUENCE [LARGE SCALE GENOMIC DNA]</scope>
    <source>
        <strain evidence="11">KCTC 52165</strain>
    </source>
</reference>
<keyword evidence="7" id="KW-0029">Amino-acid transport</keyword>
<evidence type="ECO:0000256" key="7">
    <source>
        <dbReference type="ARBA" id="ARBA00022970"/>
    </source>
</evidence>
<dbReference type="RefSeq" id="WP_378225537.1">
    <property type="nucleotide sequence ID" value="NZ_JBHRTK010000034.1"/>
</dbReference>
<evidence type="ECO:0000313" key="10">
    <source>
        <dbReference type="EMBL" id="MFC3209290.1"/>
    </source>
</evidence>
<evidence type="ECO:0000259" key="9">
    <source>
        <dbReference type="PROSITE" id="PS50893"/>
    </source>
</evidence>
<comment type="subcellular location">
    <subcellularLocation>
        <location evidence="1">Cell membrane</location>
        <topology evidence="1">Peripheral membrane protein</topology>
    </subcellularLocation>
</comment>
<dbReference type="PIRSF" id="PIRSF039085">
    <property type="entry name" value="ABC_ATPase_HisP"/>
    <property type="match status" value="1"/>
</dbReference>
<dbReference type="InterPro" id="IPR050086">
    <property type="entry name" value="MetN_ABC_transporter-like"/>
</dbReference>
<dbReference type="EMBL" id="JBHRTK010000034">
    <property type="protein sequence ID" value="MFC3209290.1"/>
    <property type="molecule type" value="Genomic_DNA"/>
</dbReference>
<dbReference type="InterPro" id="IPR003439">
    <property type="entry name" value="ABC_transporter-like_ATP-bd"/>
</dbReference>
<gene>
    <name evidence="10" type="ORF">ACFOHJ_24000</name>
</gene>
<evidence type="ECO:0000313" key="11">
    <source>
        <dbReference type="Proteomes" id="UP001595583"/>
    </source>
</evidence>
<proteinExistence type="inferred from homology"/>
<dbReference type="Pfam" id="PF00005">
    <property type="entry name" value="ABC_tran"/>
    <property type="match status" value="1"/>
</dbReference>
<keyword evidence="4" id="KW-1003">Cell membrane</keyword>
<keyword evidence="11" id="KW-1185">Reference proteome</keyword>
<dbReference type="SUPFAM" id="SSF52540">
    <property type="entry name" value="P-loop containing nucleoside triphosphate hydrolases"/>
    <property type="match status" value="1"/>
</dbReference>
<evidence type="ECO:0000256" key="6">
    <source>
        <dbReference type="ARBA" id="ARBA00022840"/>
    </source>
</evidence>
<protein>
    <submittedName>
        <fullName evidence="10">Amino acid ABC transporter ATP-binding protein</fullName>
    </submittedName>
</protein>
<keyword evidence="5" id="KW-0547">Nucleotide-binding</keyword>
<evidence type="ECO:0000256" key="5">
    <source>
        <dbReference type="ARBA" id="ARBA00022741"/>
    </source>
</evidence>
<evidence type="ECO:0000256" key="2">
    <source>
        <dbReference type="ARBA" id="ARBA00005417"/>
    </source>
</evidence>
<dbReference type="SMART" id="SM00382">
    <property type="entry name" value="AAA"/>
    <property type="match status" value="1"/>
</dbReference>
<dbReference type="PROSITE" id="PS00211">
    <property type="entry name" value="ABC_TRANSPORTER_1"/>
    <property type="match status" value="1"/>
</dbReference>
<evidence type="ECO:0000256" key="3">
    <source>
        <dbReference type="ARBA" id="ARBA00022448"/>
    </source>
</evidence>
<comment type="similarity">
    <text evidence="2">Belongs to the ABC transporter superfamily.</text>
</comment>
<name>A0ABV7KIK8_9HYPH</name>
<dbReference type="Gene3D" id="3.40.50.300">
    <property type="entry name" value="P-loop containing nucleotide triphosphate hydrolases"/>
    <property type="match status" value="1"/>
</dbReference>
<dbReference type="InterPro" id="IPR017871">
    <property type="entry name" value="ABC_transporter-like_CS"/>
</dbReference>
<organism evidence="10 11">
    <name type="scientific">Aquamicrobium soli</name>
    <dbReference type="NCBI Taxonomy" id="1811518"/>
    <lineage>
        <taxon>Bacteria</taxon>
        <taxon>Pseudomonadati</taxon>
        <taxon>Pseudomonadota</taxon>
        <taxon>Alphaproteobacteria</taxon>
        <taxon>Hyphomicrobiales</taxon>
        <taxon>Phyllobacteriaceae</taxon>
        <taxon>Aquamicrobium</taxon>
    </lineage>
</organism>
<dbReference type="PANTHER" id="PTHR43166">
    <property type="entry name" value="AMINO ACID IMPORT ATP-BINDING PROTEIN"/>
    <property type="match status" value="1"/>
</dbReference>